<dbReference type="PROSITE" id="PS51502">
    <property type="entry name" value="S_R_A_B_BARREL"/>
    <property type="match status" value="1"/>
</dbReference>
<evidence type="ECO:0000313" key="3">
    <source>
        <dbReference type="Proteomes" id="UP000216063"/>
    </source>
</evidence>
<dbReference type="AlphaFoldDB" id="A0A255DCG7"/>
<protein>
    <submittedName>
        <fullName evidence="2">Stress protein</fullName>
    </submittedName>
</protein>
<comment type="caution">
    <text evidence="2">The sequence shown here is derived from an EMBL/GenBank/DDBJ whole genome shotgun (WGS) entry which is preliminary data.</text>
</comment>
<dbReference type="SUPFAM" id="SSF54909">
    <property type="entry name" value="Dimeric alpha+beta barrel"/>
    <property type="match status" value="1"/>
</dbReference>
<proteinExistence type="predicted"/>
<dbReference type="OrthoDB" id="7565202at2"/>
<keyword evidence="3" id="KW-1185">Reference proteome</keyword>
<feature type="domain" description="Stress-response A/B barrel" evidence="1">
    <location>
        <begin position="219"/>
        <end position="314"/>
    </location>
</feature>
<dbReference type="InterPro" id="IPR011008">
    <property type="entry name" value="Dimeric_a/b-barrel"/>
</dbReference>
<dbReference type="SMART" id="SM00886">
    <property type="entry name" value="Dabb"/>
    <property type="match status" value="1"/>
</dbReference>
<reference evidence="2 3" key="1">
    <citation type="submission" date="2017-07" db="EMBL/GenBank/DDBJ databases">
        <title>The new phylogeny of genus Mycobacterium.</title>
        <authorList>
            <person name="Tortoli E."/>
            <person name="Trovato A."/>
            <person name="Cirillo D.M."/>
        </authorList>
    </citation>
    <scope>NUCLEOTIDE SEQUENCE [LARGE SCALE GENOMIC DNA]</scope>
    <source>
        <strain evidence="2 3">ATCC 33027</strain>
    </source>
</reference>
<organism evidence="2 3">
    <name type="scientific">Mycolicibacterium sphagni</name>
    <dbReference type="NCBI Taxonomy" id="1786"/>
    <lineage>
        <taxon>Bacteria</taxon>
        <taxon>Bacillati</taxon>
        <taxon>Actinomycetota</taxon>
        <taxon>Actinomycetes</taxon>
        <taxon>Mycobacteriales</taxon>
        <taxon>Mycobacteriaceae</taxon>
        <taxon>Mycolicibacterium</taxon>
    </lineage>
</organism>
<dbReference type="EMBL" id="NOZR01000034">
    <property type="protein sequence ID" value="OYN74945.1"/>
    <property type="molecule type" value="Genomic_DNA"/>
</dbReference>
<dbReference type="Pfam" id="PF07876">
    <property type="entry name" value="Dabb"/>
    <property type="match status" value="1"/>
</dbReference>
<gene>
    <name evidence="2" type="ORF">CG716_27000</name>
</gene>
<dbReference type="Gene3D" id="3.30.70.100">
    <property type="match status" value="1"/>
</dbReference>
<evidence type="ECO:0000313" key="2">
    <source>
        <dbReference type="EMBL" id="OYN74945.1"/>
    </source>
</evidence>
<accession>A0A255DCG7</accession>
<name>A0A255DCG7_9MYCO</name>
<sequence>MAEVFVIDRVVTAPGCAQAFIDAYLSGYVPGARERGMDLRDVLVSPPILFDDRSNIVTITWSLPSPQAWWQMTWQGRPDPTVAQWWAEISDLVVERTRSVASHADDLDGAEPPAPLSDVASGTATMGVTRLLDVVESERERVLDALRKAADAADPLRALVAPTLPGSRNGGDILVHLRFHDQHAWDRTDFDDALGDPAITHVNGVTYRGTPLRRGNGTVYRTLLLRVSPEASEEQVAAFERELAMMPRYVPTIRAWQLSRVDDAVGTSDWTHVFEQEFTDVDGLMGPYLMHPVHWAVVDRWFDPETTDMIVRDRVCHSFCELTTPALPAGET</sequence>
<dbReference type="Proteomes" id="UP000216063">
    <property type="component" value="Unassembled WGS sequence"/>
</dbReference>
<evidence type="ECO:0000259" key="1">
    <source>
        <dbReference type="PROSITE" id="PS51502"/>
    </source>
</evidence>
<dbReference type="InterPro" id="IPR013097">
    <property type="entry name" value="Dabb"/>
</dbReference>